<dbReference type="OrthoDB" id="996967at2759"/>
<evidence type="ECO:0000259" key="1">
    <source>
        <dbReference type="Pfam" id="PF13456"/>
    </source>
</evidence>
<keyword evidence="3" id="KW-1185">Reference proteome</keyword>
<comment type="caution">
    <text evidence="2">The sequence shown here is derived from an EMBL/GenBank/DDBJ whole genome shotgun (WGS) entry which is preliminary data.</text>
</comment>
<name>A0A7J9BR26_GOSGO</name>
<dbReference type="GO" id="GO:0004523">
    <property type="term" value="F:RNA-DNA hybrid ribonuclease activity"/>
    <property type="evidence" value="ECO:0007669"/>
    <property type="project" value="InterPro"/>
</dbReference>
<evidence type="ECO:0000313" key="3">
    <source>
        <dbReference type="Proteomes" id="UP000593579"/>
    </source>
</evidence>
<evidence type="ECO:0000313" key="2">
    <source>
        <dbReference type="EMBL" id="MBA0738651.1"/>
    </source>
</evidence>
<reference evidence="2 3" key="1">
    <citation type="journal article" date="2019" name="Genome Biol. Evol.">
        <title>Insights into the evolution of the New World diploid cottons (Gossypium, subgenus Houzingenia) based on genome sequencing.</title>
        <authorList>
            <person name="Grover C.E."/>
            <person name="Arick M.A. 2nd"/>
            <person name="Thrash A."/>
            <person name="Conover J.L."/>
            <person name="Sanders W.S."/>
            <person name="Peterson D.G."/>
            <person name="Frelichowski J.E."/>
            <person name="Scheffler J.A."/>
            <person name="Scheffler B.E."/>
            <person name="Wendel J.F."/>
        </authorList>
    </citation>
    <scope>NUCLEOTIDE SEQUENCE [LARGE SCALE GENOMIC DNA]</scope>
    <source>
        <strain evidence="2">5</strain>
        <tissue evidence="2">Leaf</tissue>
    </source>
</reference>
<gene>
    <name evidence="2" type="ORF">Gogos_011982</name>
</gene>
<sequence>IEARAINEGLTLAWKKGFCKVVIKRDNALLIDIIGNGYVVDNNLRELHL</sequence>
<protein>
    <recommendedName>
        <fullName evidence="1">RNase H type-1 domain-containing protein</fullName>
    </recommendedName>
</protein>
<feature type="non-terminal residue" evidence="2">
    <location>
        <position position="1"/>
    </location>
</feature>
<dbReference type="AlphaFoldDB" id="A0A7J9BR26"/>
<dbReference type="EMBL" id="JABEZY010000005">
    <property type="protein sequence ID" value="MBA0738651.1"/>
    <property type="molecule type" value="Genomic_DNA"/>
</dbReference>
<feature type="domain" description="RNase H type-1" evidence="1">
    <location>
        <begin position="2"/>
        <end position="38"/>
    </location>
</feature>
<dbReference type="Proteomes" id="UP000593579">
    <property type="component" value="Unassembled WGS sequence"/>
</dbReference>
<feature type="non-terminal residue" evidence="2">
    <location>
        <position position="49"/>
    </location>
</feature>
<organism evidence="2 3">
    <name type="scientific">Gossypium gossypioides</name>
    <name type="common">Mexican cotton</name>
    <name type="synonym">Selera gossypioides</name>
    <dbReference type="NCBI Taxonomy" id="34282"/>
    <lineage>
        <taxon>Eukaryota</taxon>
        <taxon>Viridiplantae</taxon>
        <taxon>Streptophyta</taxon>
        <taxon>Embryophyta</taxon>
        <taxon>Tracheophyta</taxon>
        <taxon>Spermatophyta</taxon>
        <taxon>Magnoliopsida</taxon>
        <taxon>eudicotyledons</taxon>
        <taxon>Gunneridae</taxon>
        <taxon>Pentapetalae</taxon>
        <taxon>rosids</taxon>
        <taxon>malvids</taxon>
        <taxon>Malvales</taxon>
        <taxon>Malvaceae</taxon>
        <taxon>Malvoideae</taxon>
        <taxon>Gossypium</taxon>
    </lineage>
</organism>
<dbReference type="GO" id="GO:0003676">
    <property type="term" value="F:nucleic acid binding"/>
    <property type="evidence" value="ECO:0007669"/>
    <property type="project" value="InterPro"/>
</dbReference>
<accession>A0A7J9BR26</accession>
<dbReference type="Pfam" id="PF13456">
    <property type="entry name" value="RVT_3"/>
    <property type="match status" value="1"/>
</dbReference>
<proteinExistence type="predicted"/>
<dbReference type="InterPro" id="IPR002156">
    <property type="entry name" value="RNaseH_domain"/>
</dbReference>